<feature type="transmembrane region" description="Helical" evidence="1">
    <location>
        <begin position="267"/>
        <end position="287"/>
    </location>
</feature>
<gene>
    <name evidence="3" type="ORF">GZA08_01675</name>
</gene>
<dbReference type="RefSeq" id="WP_163889376.1">
    <property type="nucleotide sequence ID" value="NZ_JAAFYS010000001.1"/>
</dbReference>
<name>A0A6B2JWE1_9RHOB</name>
<accession>A0A6B2JWE1</accession>
<dbReference type="AlphaFoldDB" id="A0A6B2JWE1"/>
<evidence type="ECO:0000313" key="3">
    <source>
        <dbReference type="EMBL" id="NDU99681.1"/>
    </source>
</evidence>
<feature type="transmembrane region" description="Helical" evidence="1">
    <location>
        <begin position="45"/>
        <end position="67"/>
    </location>
</feature>
<sequence length="329" mass="35449">MTPLVAARPDRPTLGIALILLGTAAISVNDMLIKALSGGYPLHQMVFARSVLGLVFTLTLLQYEGGWRALKTRRPGLHLVRGLCLVISNMAFFAALAALPLAEATALFFVAPLFITLLSIPVLGEKVGPLRLSAVAVGFLGVLIMQRPWAGGEELHASRLVLALPLLAALTYAGTMVLTRRLGADMPAAAMAIYTQCIFLVVAVAFYLAAGDGRFAEGQTNESLLFLLRAWVWPEGRDLWLFVGLGFCSGLVGYCLAAAYRAADAATIAPFEYAGLPLAVFWGWAVFGTLPAPVTWVGMALILASGVFVYLRERRRGREVAARRPTRRY</sequence>
<feature type="transmembrane region" description="Helical" evidence="1">
    <location>
        <begin position="239"/>
        <end position="260"/>
    </location>
</feature>
<dbReference type="Pfam" id="PF00892">
    <property type="entry name" value="EamA"/>
    <property type="match status" value="1"/>
</dbReference>
<dbReference type="SUPFAM" id="SSF103481">
    <property type="entry name" value="Multidrug resistance efflux transporter EmrE"/>
    <property type="match status" value="2"/>
</dbReference>
<dbReference type="Gene3D" id="1.10.3730.20">
    <property type="match status" value="1"/>
</dbReference>
<feature type="transmembrane region" description="Helical" evidence="1">
    <location>
        <begin position="12"/>
        <end position="33"/>
    </location>
</feature>
<dbReference type="Proteomes" id="UP000474757">
    <property type="component" value="Unassembled WGS sequence"/>
</dbReference>
<protein>
    <submittedName>
        <fullName evidence="3">DMT family transporter</fullName>
    </submittedName>
</protein>
<evidence type="ECO:0000313" key="4">
    <source>
        <dbReference type="Proteomes" id="UP000474757"/>
    </source>
</evidence>
<dbReference type="PANTHER" id="PTHR22911:SF103">
    <property type="entry name" value="BLR2811 PROTEIN"/>
    <property type="match status" value="1"/>
</dbReference>
<proteinExistence type="predicted"/>
<comment type="caution">
    <text evidence="3">The sequence shown here is derived from an EMBL/GenBank/DDBJ whole genome shotgun (WGS) entry which is preliminary data.</text>
</comment>
<feature type="transmembrane region" description="Helical" evidence="1">
    <location>
        <begin position="105"/>
        <end position="123"/>
    </location>
</feature>
<keyword evidence="1" id="KW-1133">Transmembrane helix</keyword>
<evidence type="ECO:0000256" key="1">
    <source>
        <dbReference type="SAM" id="Phobius"/>
    </source>
</evidence>
<dbReference type="PANTHER" id="PTHR22911">
    <property type="entry name" value="ACYL-MALONYL CONDENSING ENZYME-RELATED"/>
    <property type="match status" value="1"/>
</dbReference>
<dbReference type="EMBL" id="JAAGAB010000001">
    <property type="protein sequence ID" value="NDU99681.1"/>
    <property type="molecule type" value="Genomic_DNA"/>
</dbReference>
<feature type="domain" description="EamA" evidence="2">
    <location>
        <begin position="14"/>
        <end position="145"/>
    </location>
</feature>
<dbReference type="InterPro" id="IPR000620">
    <property type="entry name" value="EamA_dom"/>
</dbReference>
<feature type="transmembrane region" description="Helical" evidence="1">
    <location>
        <begin position="293"/>
        <end position="311"/>
    </location>
</feature>
<feature type="transmembrane region" description="Helical" evidence="1">
    <location>
        <begin position="161"/>
        <end position="179"/>
    </location>
</feature>
<keyword evidence="1" id="KW-0472">Membrane</keyword>
<feature type="transmembrane region" description="Helical" evidence="1">
    <location>
        <begin position="191"/>
        <end position="210"/>
    </location>
</feature>
<evidence type="ECO:0000259" key="2">
    <source>
        <dbReference type="Pfam" id="PF00892"/>
    </source>
</evidence>
<keyword evidence="1" id="KW-0812">Transmembrane</keyword>
<reference evidence="3 4" key="1">
    <citation type="submission" date="2020-02" db="EMBL/GenBank/DDBJ databases">
        <title>Pseudoroseicyclus tamarix, sp. nov., isolated from offshore sediment of a Tamarix chinensis forest.</title>
        <authorList>
            <person name="Gai Y."/>
        </authorList>
    </citation>
    <scope>NUCLEOTIDE SEQUENCE [LARGE SCALE GENOMIC DNA]</scope>
    <source>
        <strain evidence="3 4">CLL3-39</strain>
    </source>
</reference>
<feature type="transmembrane region" description="Helical" evidence="1">
    <location>
        <begin position="79"/>
        <end position="99"/>
    </location>
</feature>
<feature type="transmembrane region" description="Helical" evidence="1">
    <location>
        <begin position="130"/>
        <end position="149"/>
    </location>
</feature>
<dbReference type="GO" id="GO:0016020">
    <property type="term" value="C:membrane"/>
    <property type="evidence" value="ECO:0007669"/>
    <property type="project" value="InterPro"/>
</dbReference>
<dbReference type="InterPro" id="IPR037185">
    <property type="entry name" value="EmrE-like"/>
</dbReference>
<organism evidence="3 4">
    <name type="scientific">Pseudoroseicyclus tamaricis</name>
    <dbReference type="NCBI Taxonomy" id="2705421"/>
    <lineage>
        <taxon>Bacteria</taxon>
        <taxon>Pseudomonadati</taxon>
        <taxon>Pseudomonadota</taxon>
        <taxon>Alphaproteobacteria</taxon>
        <taxon>Rhodobacterales</taxon>
        <taxon>Paracoccaceae</taxon>
        <taxon>Pseudoroseicyclus</taxon>
    </lineage>
</organism>
<keyword evidence="4" id="KW-1185">Reference proteome</keyword>